<sequence>MPKPKSYTKPSDKAKVLEEMSQDVPMIVRIYSKTCGACQMSEKPWKAFCNGSPPDIKVLEVEQEAVPDDVMMGVEGFPTYALHTKDGENKHHTGALMTPDDIRTFIAAP</sequence>
<dbReference type="EMBL" id="MN739422">
    <property type="protein sequence ID" value="QHT04035.1"/>
    <property type="molecule type" value="Genomic_DNA"/>
</dbReference>
<protein>
    <recommendedName>
        <fullName evidence="1">Thioredoxin domain-containing protein</fullName>
    </recommendedName>
</protein>
<accession>A0A6C0CKN3</accession>
<evidence type="ECO:0000313" key="2">
    <source>
        <dbReference type="EMBL" id="QHT04035.1"/>
    </source>
</evidence>
<dbReference type="CDD" id="cd02947">
    <property type="entry name" value="TRX_family"/>
    <property type="match status" value="1"/>
</dbReference>
<dbReference type="AlphaFoldDB" id="A0A6C0CKN3"/>
<name>A0A6C0CKN3_9ZZZZ</name>
<reference evidence="2" key="1">
    <citation type="journal article" date="2020" name="Nature">
        <title>Giant virus diversity and host interactions through global metagenomics.</title>
        <authorList>
            <person name="Schulz F."/>
            <person name="Roux S."/>
            <person name="Paez-Espino D."/>
            <person name="Jungbluth S."/>
            <person name="Walsh D.A."/>
            <person name="Denef V.J."/>
            <person name="McMahon K.D."/>
            <person name="Konstantinidis K.T."/>
            <person name="Eloe-Fadrosh E.A."/>
            <person name="Kyrpides N.C."/>
            <person name="Woyke T."/>
        </authorList>
    </citation>
    <scope>NUCLEOTIDE SEQUENCE</scope>
    <source>
        <strain evidence="2">GVMAG-M-3300021137-6</strain>
    </source>
</reference>
<feature type="domain" description="Thioredoxin" evidence="1">
    <location>
        <begin position="18"/>
        <end position="107"/>
    </location>
</feature>
<organism evidence="2">
    <name type="scientific">viral metagenome</name>
    <dbReference type="NCBI Taxonomy" id="1070528"/>
    <lineage>
        <taxon>unclassified sequences</taxon>
        <taxon>metagenomes</taxon>
        <taxon>organismal metagenomes</taxon>
    </lineage>
</organism>
<dbReference type="Gene3D" id="3.40.30.10">
    <property type="entry name" value="Glutaredoxin"/>
    <property type="match status" value="1"/>
</dbReference>
<dbReference type="InterPro" id="IPR017937">
    <property type="entry name" value="Thioredoxin_CS"/>
</dbReference>
<dbReference type="InterPro" id="IPR036249">
    <property type="entry name" value="Thioredoxin-like_sf"/>
</dbReference>
<dbReference type="PROSITE" id="PS00194">
    <property type="entry name" value="THIOREDOXIN_1"/>
    <property type="match status" value="1"/>
</dbReference>
<dbReference type="Pfam" id="PF00085">
    <property type="entry name" value="Thioredoxin"/>
    <property type="match status" value="1"/>
</dbReference>
<proteinExistence type="predicted"/>
<dbReference type="InterPro" id="IPR013766">
    <property type="entry name" value="Thioredoxin_domain"/>
</dbReference>
<evidence type="ECO:0000259" key="1">
    <source>
        <dbReference type="Pfam" id="PF00085"/>
    </source>
</evidence>
<dbReference type="SUPFAM" id="SSF52833">
    <property type="entry name" value="Thioredoxin-like"/>
    <property type="match status" value="1"/>
</dbReference>